<reference evidence="2" key="1">
    <citation type="journal article" date="2021" name="PeerJ">
        <title>Extensive microbial diversity within the chicken gut microbiome revealed by metagenomics and culture.</title>
        <authorList>
            <person name="Gilroy R."/>
            <person name="Ravi A."/>
            <person name="Getino M."/>
            <person name="Pursley I."/>
            <person name="Horton D.L."/>
            <person name="Alikhan N.F."/>
            <person name="Baker D."/>
            <person name="Gharbi K."/>
            <person name="Hall N."/>
            <person name="Watson M."/>
            <person name="Adriaenssens E.M."/>
            <person name="Foster-Nyarko E."/>
            <person name="Jarju S."/>
            <person name="Secka A."/>
            <person name="Antonio M."/>
            <person name="Oren A."/>
            <person name="Chaudhuri R.R."/>
            <person name="La Ragione R."/>
            <person name="Hildebrand F."/>
            <person name="Pallen M.J."/>
        </authorList>
    </citation>
    <scope>NUCLEOTIDE SEQUENCE</scope>
    <source>
        <strain evidence="2">ChiSjej1B19-8411</strain>
    </source>
</reference>
<dbReference type="AlphaFoldDB" id="A0A9D1WKJ7"/>
<organism evidence="2 3">
    <name type="scientific">Candidatus Blautia gallistercoris</name>
    <dbReference type="NCBI Taxonomy" id="2838490"/>
    <lineage>
        <taxon>Bacteria</taxon>
        <taxon>Bacillati</taxon>
        <taxon>Bacillota</taxon>
        <taxon>Clostridia</taxon>
        <taxon>Lachnospirales</taxon>
        <taxon>Lachnospiraceae</taxon>
        <taxon>Blautia</taxon>
    </lineage>
</organism>
<evidence type="ECO:0000256" key="1">
    <source>
        <dbReference type="SAM" id="Phobius"/>
    </source>
</evidence>
<dbReference type="InterPro" id="IPR019235">
    <property type="entry name" value="DUF2178_TM"/>
</dbReference>
<dbReference type="Pfam" id="PF09946">
    <property type="entry name" value="DUF2178"/>
    <property type="match status" value="1"/>
</dbReference>
<keyword evidence="1" id="KW-0812">Transmembrane</keyword>
<dbReference type="EMBL" id="DXEX01000191">
    <property type="protein sequence ID" value="HIX59837.1"/>
    <property type="molecule type" value="Genomic_DNA"/>
</dbReference>
<feature type="transmembrane region" description="Helical" evidence="1">
    <location>
        <begin position="38"/>
        <end position="55"/>
    </location>
</feature>
<proteinExistence type="predicted"/>
<accession>A0A9D1WKJ7</accession>
<reference evidence="2" key="2">
    <citation type="submission" date="2021-04" db="EMBL/GenBank/DDBJ databases">
        <authorList>
            <person name="Gilroy R."/>
        </authorList>
    </citation>
    <scope>NUCLEOTIDE SEQUENCE</scope>
    <source>
        <strain evidence="2">ChiSjej1B19-8411</strain>
    </source>
</reference>
<feature type="transmembrane region" description="Helical" evidence="1">
    <location>
        <begin position="85"/>
        <end position="104"/>
    </location>
</feature>
<dbReference type="Proteomes" id="UP000886817">
    <property type="component" value="Unassembled WGS sequence"/>
</dbReference>
<name>A0A9D1WKJ7_9FIRM</name>
<gene>
    <name evidence="2" type="ORF">IAA45_09005</name>
</gene>
<keyword evidence="1" id="KW-0472">Membrane</keyword>
<evidence type="ECO:0000313" key="2">
    <source>
        <dbReference type="EMBL" id="HIX59837.1"/>
    </source>
</evidence>
<sequence>MKIYNKSNFFLGLFLSVLGLALFFVSICKGFDLKGSVLMVLCLFFGIGVMIRSFSAEMSREDKISERDERNILIQMKSRGMALRLSEGVCFVCLIVCMLGHSVIGEVLAVPMTLAFGIMLVVMMLLELILAIYYDRKI</sequence>
<keyword evidence="1" id="KW-1133">Transmembrane helix</keyword>
<comment type="caution">
    <text evidence="2">The sequence shown here is derived from an EMBL/GenBank/DDBJ whole genome shotgun (WGS) entry which is preliminary data.</text>
</comment>
<evidence type="ECO:0000313" key="3">
    <source>
        <dbReference type="Proteomes" id="UP000886817"/>
    </source>
</evidence>
<protein>
    <submittedName>
        <fullName evidence="2">DUF2178 domain-containing protein</fullName>
    </submittedName>
</protein>
<feature type="transmembrane region" description="Helical" evidence="1">
    <location>
        <begin position="110"/>
        <end position="134"/>
    </location>
</feature>